<name>A0A382D1K2_9ZZZZ</name>
<dbReference type="EMBL" id="UINC01037198">
    <property type="protein sequence ID" value="SVB32328.1"/>
    <property type="molecule type" value="Genomic_DNA"/>
</dbReference>
<organism evidence="1">
    <name type="scientific">marine metagenome</name>
    <dbReference type="NCBI Taxonomy" id="408172"/>
    <lineage>
        <taxon>unclassified sequences</taxon>
        <taxon>metagenomes</taxon>
        <taxon>ecological metagenomes</taxon>
    </lineage>
</organism>
<proteinExistence type="predicted"/>
<protein>
    <submittedName>
        <fullName evidence="1">Uncharacterized protein</fullName>
    </submittedName>
</protein>
<reference evidence="1" key="1">
    <citation type="submission" date="2018-05" db="EMBL/GenBank/DDBJ databases">
        <authorList>
            <person name="Lanie J.A."/>
            <person name="Ng W.-L."/>
            <person name="Kazmierczak K.M."/>
            <person name="Andrzejewski T.M."/>
            <person name="Davidsen T.M."/>
            <person name="Wayne K.J."/>
            <person name="Tettelin H."/>
            <person name="Glass J.I."/>
            <person name="Rusch D."/>
            <person name="Podicherti R."/>
            <person name="Tsui H.-C.T."/>
            <person name="Winkler M.E."/>
        </authorList>
    </citation>
    <scope>NUCLEOTIDE SEQUENCE</scope>
</reference>
<accession>A0A382D1K2</accession>
<evidence type="ECO:0000313" key="1">
    <source>
        <dbReference type="EMBL" id="SVB32328.1"/>
    </source>
</evidence>
<feature type="non-terminal residue" evidence="1">
    <location>
        <position position="152"/>
    </location>
</feature>
<gene>
    <name evidence="1" type="ORF">METZ01_LOCUS185182</name>
</gene>
<dbReference type="AlphaFoldDB" id="A0A382D1K2"/>
<sequence>MSGSYIGKNPQYGFFEKQRITTANGSLTEFNLSFTCADSNQLLVSVGGVIQEGGIAYTVLAGTPQQISFTEAPANGIEIFIVWLGKELTGPRFSSAMLTDNAAITSLAATDDFLVYDADTSSLKKVQYQYVHSGVADMTANTVKVRDANSTG</sequence>